<feature type="region of interest" description="Disordered" evidence="1">
    <location>
        <begin position="479"/>
        <end position="530"/>
    </location>
</feature>
<feature type="compositionally biased region" description="Low complexity" evidence="1">
    <location>
        <begin position="301"/>
        <end position="310"/>
    </location>
</feature>
<feature type="region of interest" description="Disordered" evidence="1">
    <location>
        <begin position="135"/>
        <end position="173"/>
    </location>
</feature>
<feature type="compositionally biased region" description="Basic residues" evidence="1">
    <location>
        <begin position="1125"/>
        <end position="1134"/>
    </location>
</feature>
<feature type="compositionally biased region" description="Low complexity" evidence="1">
    <location>
        <begin position="485"/>
        <end position="497"/>
    </location>
</feature>
<proteinExistence type="predicted"/>
<dbReference type="Proteomes" id="UP000078540">
    <property type="component" value="Unassembled WGS sequence"/>
</dbReference>
<name>A0A195BHT9_9HYME</name>
<organism evidence="2 3">
    <name type="scientific">Atta colombica</name>
    <dbReference type="NCBI Taxonomy" id="520822"/>
    <lineage>
        <taxon>Eukaryota</taxon>
        <taxon>Metazoa</taxon>
        <taxon>Ecdysozoa</taxon>
        <taxon>Arthropoda</taxon>
        <taxon>Hexapoda</taxon>
        <taxon>Insecta</taxon>
        <taxon>Pterygota</taxon>
        <taxon>Neoptera</taxon>
        <taxon>Endopterygota</taxon>
        <taxon>Hymenoptera</taxon>
        <taxon>Apocrita</taxon>
        <taxon>Aculeata</taxon>
        <taxon>Formicoidea</taxon>
        <taxon>Formicidae</taxon>
        <taxon>Myrmicinae</taxon>
        <taxon>Atta</taxon>
    </lineage>
</organism>
<feature type="compositionally biased region" description="Basic and acidic residues" evidence="1">
    <location>
        <begin position="135"/>
        <end position="147"/>
    </location>
</feature>
<evidence type="ECO:0000256" key="1">
    <source>
        <dbReference type="SAM" id="MobiDB-lite"/>
    </source>
</evidence>
<feature type="compositionally biased region" description="Polar residues" evidence="1">
    <location>
        <begin position="810"/>
        <end position="824"/>
    </location>
</feature>
<dbReference type="EMBL" id="KQ976476">
    <property type="protein sequence ID" value="KYM83849.1"/>
    <property type="molecule type" value="Genomic_DNA"/>
</dbReference>
<feature type="region of interest" description="Disordered" evidence="1">
    <location>
        <begin position="793"/>
        <end position="847"/>
    </location>
</feature>
<gene>
    <name evidence="2" type="ORF">ALC53_05709</name>
</gene>
<evidence type="ECO:0000313" key="3">
    <source>
        <dbReference type="Proteomes" id="UP000078540"/>
    </source>
</evidence>
<evidence type="ECO:0000313" key="2">
    <source>
        <dbReference type="EMBL" id="KYM83849.1"/>
    </source>
</evidence>
<feature type="compositionally biased region" description="Polar residues" evidence="1">
    <location>
        <begin position="148"/>
        <end position="165"/>
    </location>
</feature>
<feature type="compositionally biased region" description="Low complexity" evidence="1">
    <location>
        <begin position="517"/>
        <end position="530"/>
    </location>
</feature>
<feature type="region of interest" description="Disordered" evidence="1">
    <location>
        <begin position="1113"/>
        <end position="1134"/>
    </location>
</feature>
<reference evidence="2 3" key="1">
    <citation type="submission" date="2015-09" db="EMBL/GenBank/DDBJ databases">
        <title>Atta colombica WGS genome.</title>
        <authorList>
            <person name="Nygaard S."/>
            <person name="Hu H."/>
            <person name="Boomsma J."/>
            <person name="Zhang G."/>
        </authorList>
    </citation>
    <scope>NUCLEOTIDE SEQUENCE [LARGE SCALE GENOMIC DNA]</scope>
    <source>
        <strain evidence="2">Treedump-2</strain>
        <tissue evidence="2">Whole body</tissue>
    </source>
</reference>
<protein>
    <submittedName>
        <fullName evidence="2">Uncharacterized protein</fullName>
    </submittedName>
</protein>
<feature type="region of interest" description="Disordered" evidence="1">
    <location>
        <begin position="204"/>
        <end position="234"/>
    </location>
</feature>
<keyword evidence="3" id="KW-1185">Reference proteome</keyword>
<accession>A0A195BHT9</accession>
<sequence length="1134" mass="126647">MGKANGRAGDVLTTTTLSLNILLPKGRCTCKNTGNALLESITNSGTEAASSDFLLSTGGAAIRYHLETVPPSPTNVLGGSGIPGEGDENPPVTCTMPIRTMTHLALSPWKLSLVLTLIATCAIITESSMIRERRHIENSSRSGKEHISYNQGTRLPSSTSPNKITTEPGRKVSHHLIGGHLKVDTKLRGDESLWDDGILMSAAGSGKEGKSNRGSDGGGSDDEDGKKTLSQQVKEGKYGLIQNEIYGNRPKRPGIISYLDNPEVPKDTIDNLGGLDEDEIWLAENHVLVLRGGKFPEHAQDGGQQQSGDGEQPKWPPIDDYKAPKRQVKIPSRPKVPPPFPVQLTEGGPVQIIGPNGTVEEIGNGTLDYNTLYTKGLLPGEDPFFSIAPNGTVFTPDFEGNKTGISSSAWRSGAIFVPPPGNQSDYDEEDQSIYYPPPYSFYYPQDNTTAVPPGPLVPGIILPPPPDFFSVLDDKKTTTKKYTKRPTTTSSPATRPTYLPPRKFTTKQSKASSIPPSLVTKTSTTSSTSTKVSFGRTTVKNATNTFKSKKIISSMDVTTSTPGKPHTLENTEIYTISPVIGNQVSEATTQQKDWSTLVTSKIPVLAYYPSTTQSSLERPVEVTPASIKTIITTSQPDRSASHASYYFYEESTDENSDVTEKPPIYYESTTKSPYYNVESSRSKQKKNYYETIPPVETSKDYKVKLIDNIVKNSQTYQYTDNSETTSTKFDSSRDQGQRMLADQAPIYYQPVPARPVQTYYTTPKSQTYYRQTTKPKPIYQYSFQIADYSKLDNQKSPYHGEQQQQQQQQDSVYSEYQDIKTGNRQYDYEDIDSPSRHQSRKQVYKTQHPVYSTSTSYPIVDTTPNPQYAYFTQQDEKLLDDVTKEYFTIFGKKLPDTRISTTTPIYGKSSSVTEKPDRNANAYVPNVYKTGRPITYNTLNVKVRYGDQSQRPYSLKDDTLVNYRQPLPPINPDSEFVEIIDPKHRSKQPSQLPNYELQTGNYRLQNQGIQQPTPRYRLRGTIQPANRHTNNFVPFSESREELENVQEPVSLLDDIEVNYRNPRPSINPDAEFIDPITVQDNHSNNPNAYFAYRLPGDVGHFYFLTPQAITQRQDQNSGYVYPKPRGSRLRRRPG</sequence>
<feature type="region of interest" description="Disordered" evidence="1">
    <location>
        <begin position="295"/>
        <end position="355"/>
    </location>
</feature>
<feature type="compositionally biased region" description="Polar residues" evidence="1">
    <location>
        <begin position="506"/>
        <end position="515"/>
    </location>
</feature>
<dbReference type="AlphaFoldDB" id="A0A195BHT9"/>